<sequence length="339" mass="38226">SATWQKVNVAPVCFGAKDNQFGRFHVPPGRLAAIKLVHLYGYVSCYTPGNLWWSYWGCGENPRSGLKNQVNVVITTSANQDILPPSEFLGDKKVLKKLKWHKIPGFNSLSPELVLSVMSTPYWIADNHELRVWYGEDLMNSSEEDNGGTVCADVYALFVAVTGVYEFRSTSCYSIVHDSHLQYSDEVGFMRWRKLNSSPVCFGAKNNHFGRFYVPVSRLAAIKLVHLYGYVSCDTRHTSNWSYWGCGDKMQAQVSVTITTTANRILLPPKQFLTIPSLEWYKIPGYNSVSPELILSVLSTPNWISSEQELLLWYGEDLVNFSEEDNGGTVCVNVYALFV</sequence>
<gene>
    <name evidence="1" type="ORF">PEVE_00035548</name>
</gene>
<evidence type="ECO:0000313" key="1">
    <source>
        <dbReference type="EMBL" id="CAH3029096.1"/>
    </source>
</evidence>
<proteinExistence type="predicted"/>
<name>A0ABN8MHE0_9CNID</name>
<dbReference type="Proteomes" id="UP001159427">
    <property type="component" value="Unassembled WGS sequence"/>
</dbReference>
<comment type="caution">
    <text evidence="1">The sequence shown here is derived from an EMBL/GenBank/DDBJ whole genome shotgun (WGS) entry which is preliminary data.</text>
</comment>
<reference evidence="1 2" key="1">
    <citation type="submission" date="2022-05" db="EMBL/GenBank/DDBJ databases">
        <authorList>
            <consortium name="Genoscope - CEA"/>
            <person name="William W."/>
        </authorList>
    </citation>
    <scope>NUCLEOTIDE SEQUENCE [LARGE SCALE GENOMIC DNA]</scope>
</reference>
<feature type="non-terminal residue" evidence="1">
    <location>
        <position position="1"/>
    </location>
</feature>
<accession>A0ABN8MHE0</accession>
<keyword evidence="2" id="KW-1185">Reference proteome</keyword>
<organism evidence="1 2">
    <name type="scientific">Porites evermanni</name>
    <dbReference type="NCBI Taxonomy" id="104178"/>
    <lineage>
        <taxon>Eukaryota</taxon>
        <taxon>Metazoa</taxon>
        <taxon>Cnidaria</taxon>
        <taxon>Anthozoa</taxon>
        <taxon>Hexacorallia</taxon>
        <taxon>Scleractinia</taxon>
        <taxon>Fungiina</taxon>
        <taxon>Poritidae</taxon>
        <taxon>Porites</taxon>
    </lineage>
</organism>
<dbReference type="EMBL" id="CALNXI010000552">
    <property type="protein sequence ID" value="CAH3029096.1"/>
    <property type="molecule type" value="Genomic_DNA"/>
</dbReference>
<protein>
    <submittedName>
        <fullName evidence="1">Uncharacterized protein</fullName>
    </submittedName>
</protein>
<evidence type="ECO:0000313" key="2">
    <source>
        <dbReference type="Proteomes" id="UP001159427"/>
    </source>
</evidence>